<dbReference type="NCBIfam" id="TIGR03142">
    <property type="entry name" value="cytochro_ccmI"/>
    <property type="match status" value="1"/>
</dbReference>
<evidence type="ECO:0000256" key="5">
    <source>
        <dbReference type="PROSITE-ProRule" id="PRU00339"/>
    </source>
</evidence>
<dbReference type="EMBL" id="FODO01000024">
    <property type="protein sequence ID" value="SEO89842.1"/>
    <property type="molecule type" value="Genomic_DNA"/>
</dbReference>
<keyword evidence="11" id="KW-1185">Reference proteome</keyword>
<evidence type="ECO:0000259" key="9">
    <source>
        <dbReference type="Pfam" id="PF23914"/>
    </source>
</evidence>
<organism evidence="10 11">
    <name type="scientific">Nitrosomonas oligotropha</name>
    <dbReference type="NCBI Taxonomy" id="42354"/>
    <lineage>
        <taxon>Bacteria</taxon>
        <taxon>Pseudomonadati</taxon>
        <taxon>Pseudomonadota</taxon>
        <taxon>Betaproteobacteria</taxon>
        <taxon>Nitrosomonadales</taxon>
        <taxon>Nitrosomonadaceae</taxon>
        <taxon>Nitrosomonas</taxon>
    </lineage>
</organism>
<evidence type="ECO:0000256" key="6">
    <source>
        <dbReference type="SAM" id="MobiDB-lite"/>
    </source>
</evidence>
<accession>A0A1H8TG07</accession>
<dbReference type="Gene3D" id="1.25.40.10">
    <property type="entry name" value="Tetratricopeptide repeat domain"/>
    <property type="match status" value="1"/>
</dbReference>
<dbReference type="InterPro" id="IPR017560">
    <property type="entry name" value="Cyt_c_biogenesis_CcmI"/>
</dbReference>
<dbReference type="Pfam" id="PF23892">
    <property type="entry name" value="Ig_CycH"/>
    <property type="match status" value="1"/>
</dbReference>
<feature type="domain" description="Cytochrome c-type biogenesis protein H Ig-like" evidence="8">
    <location>
        <begin position="335"/>
        <end position="439"/>
    </location>
</feature>
<keyword evidence="7" id="KW-0472">Membrane</keyword>
<dbReference type="PANTHER" id="PTHR47870">
    <property type="entry name" value="CYTOCHROME C-TYPE BIOGENESIS PROTEIN CCMH"/>
    <property type="match status" value="1"/>
</dbReference>
<dbReference type="SUPFAM" id="SSF48452">
    <property type="entry name" value="TPR-like"/>
    <property type="match status" value="1"/>
</dbReference>
<evidence type="ECO:0000313" key="11">
    <source>
        <dbReference type="Proteomes" id="UP000198814"/>
    </source>
</evidence>
<feature type="repeat" description="TPR" evidence="5">
    <location>
        <begin position="169"/>
        <end position="202"/>
    </location>
</feature>
<feature type="region of interest" description="Disordered" evidence="6">
    <location>
        <begin position="306"/>
        <end position="330"/>
    </location>
</feature>
<feature type="domain" description="Cytochrome c-type biogenesis protein H TPR" evidence="9">
    <location>
        <begin position="143"/>
        <end position="275"/>
    </location>
</feature>
<dbReference type="SMART" id="SM00028">
    <property type="entry name" value="TPR"/>
    <property type="match status" value="2"/>
</dbReference>
<evidence type="ECO:0000256" key="1">
    <source>
        <dbReference type="ARBA" id="ARBA00004196"/>
    </source>
</evidence>
<protein>
    <submittedName>
        <fullName evidence="10">Cytochrome c-type biogenesis protein CcmH</fullName>
    </submittedName>
</protein>
<dbReference type="InterPro" id="IPR056413">
    <property type="entry name" value="TPR_CcmH_CycH"/>
</dbReference>
<dbReference type="PANTHER" id="PTHR47870:SF1">
    <property type="entry name" value="CYTOCHROME C-TYPE BIOGENESIS PROTEIN CCMH"/>
    <property type="match status" value="1"/>
</dbReference>
<evidence type="ECO:0000313" key="10">
    <source>
        <dbReference type="EMBL" id="SEO89842.1"/>
    </source>
</evidence>
<name>A0A1H8TG07_9PROT</name>
<dbReference type="InterPro" id="IPR051263">
    <property type="entry name" value="C-type_cytochrome_biogenesis"/>
</dbReference>
<dbReference type="InterPro" id="IPR019734">
    <property type="entry name" value="TPR_rpt"/>
</dbReference>
<evidence type="ECO:0000256" key="2">
    <source>
        <dbReference type="ARBA" id="ARBA00022737"/>
    </source>
</evidence>
<dbReference type="OrthoDB" id="9776053at2"/>
<reference evidence="11" key="1">
    <citation type="submission" date="2016-10" db="EMBL/GenBank/DDBJ databases">
        <authorList>
            <person name="Varghese N."/>
            <person name="Submissions S."/>
        </authorList>
    </citation>
    <scope>NUCLEOTIDE SEQUENCE [LARGE SCALE GENOMIC DNA]</scope>
    <source>
        <strain evidence="11">Nm76</strain>
    </source>
</reference>
<proteinExistence type="predicted"/>
<dbReference type="Pfam" id="PF23914">
    <property type="entry name" value="TPR_CcmH_CycH"/>
    <property type="match status" value="1"/>
</dbReference>
<feature type="transmembrane region" description="Helical" evidence="7">
    <location>
        <begin position="6"/>
        <end position="24"/>
    </location>
</feature>
<dbReference type="Proteomes" id="UP000198814">
    <property type="component" value="Unassembled WGS sequence"/>
</dbReference>
<comment type="subcellular location">
    <subcellularLocation>
        <location evidence="1">Cell envelope</location>
    </subcellularLocation>
</comment>
<gene>
    <name evidence="10" type="ORF">SAMN05216333_12428</name>
</gene>
<dbReference type="GO" id="GO:0017004">
    <property type="term" value="P:cytochrome complex assembly"/>
    <property type="evidence" value="ECO:0007669"/>
    <property type="project" value="UniProtKB-KW"/>
</dbReference>
<sequence>MTAFWIISGIFIVAALLFIIPTLLRSRDNQLKNLEHDAVNITVYRDQIAELDRDLENDILSREQYDRSKQELQQRMLQDVTERNKLVIGKNKKIRNIVLSTFIALTLPLAAISLYLVIGDTRGLLPQAQLANATQQMNRDGGGAPAGHDNFSSVLENLITRLNNNPEDIEGWIMLGRTYAIMGRYAEAGNTYAKLVELIPDSPQILSDYADVLAMKNQGNLSGKPAELIHEALRIDPKYPKALALAGTAEFEQERYAQAAEYWEKLLEGIPADSPLAQSVKESIAEAKLLASGGKPAAPEQPVKVVESKQEANPQSVEKTASSDSPAATSLSVSGQVTISSDMAAKVSANDTLFIYARAKSGPKMPLAILRLKASDLPATFTLTDDMAMTPTMKMSSFPEVVIEARVSKSGQAFTASGDLQGFSEPVKLGHNNIAIVINKQVP</sequence>
<keyword evidence="2" id="KW-0677">Repeat</keyword>
<keyword evidence="4 5" id="KW-0802">TPR repeat</keyword>
<evidence type="ECO:0000259" key="8">
    <source>
        <dbReference type="Pfam" id="PF23892"/>
    </source>
</evidence>
<dbReference type="InterPro" id="IPR011990">
    <property type="entry name" value="TPR-like_helical_dom_sf"/>
</dbReference>
<dbReference type="STRING" id="42354.SAMN05216333_12428"/>
<dbReference type="PROSITE" id="PS50005">
    <property type="entry name" value="TPR"/>
    <property type="match status" value="1"/>
</dbReference>
<keyword evidence="3" id="KW-0201">Cytochrome c-type biogenesis</keyword>
<dbReference type="InterPro" id="IPR056412">
    <property type="entry name" value="Ig_CycH"/>
</dbReference>
<feature type="compositionally biased region" description="Polar residues" evidence="6">
    <location>
        <begin position="311"/>
        <end position="330"/>
    </location>
</feature>
<keyword evidence="7" id="KW-0812">Transmembrane</keyword>
<evidence type="ECO:0000256" key="4">
    <source>
        <dbReference type="ARBA" id="ARBA00022803"/>
    </source>
</evidence>
<dbReference type="GO" id="GO:0030313">
    <property type="term" value="C:cell envelope"/>
    <property type="evidence" value="ECO:0007669"/>
    <property type="project" value="UniProtKB-SubCell"/>
</dbReference>
<dbReference type="RefSeq" id="WP_090321359.1">
    <property type="nucleotide sequence ID" value="NZ_FNOE01000026.1"/>
</dbReference>
<evidence type="ECO:0000256" key="3">
    <source>
        <dbReference type="ARBA" id="ARBA00022748"/>
    </source>
</evidence>
<keyword evidence="7" id="KW-1133">Transmembrane helix</keyword>
<feature type="transmembrane region" description="Helical" evidence="7">
    <location>
        <begin position="97"/>
        <end position="118"/>
    </location>
</feature>
<evidence type="ECO:0000256" key="7">
    <source>
        <dbReference type="SAM" id="Phobius"/>
    </source>
</evidence>
<dbReference type="AlphaFoldDB" id="A0A1H8TG07"/>